<sequence>MTLSSLESTQIARLGLALVEFKDTANDSTNALSCLPNLGARANQDMGDAFLHRPEGNFMMIQ</sequence>
<name>A0A915KV36_ROMCU</name>
<keyword evidence="1" id="KW-1185">Reference proteome</keyword>
<accession>A0A915KV36</accession>
<dbReference type="AlphaFoldDB" id="A0A915KV36"/>
<evidence type="ECO:0000313" key="2">
    <source>
        <dbReference type="WBParaSite" id="nRc.2.0.1.t42337-RA"/>
    </source>
</evidence>
<reference evidence="2" key="1">
    <citation type="submission" date="2022-11" db="UniProtKB">
        <authorList>
            <consortium name="WormBaseParasite"/>
        </authorList>
    </citation>
    <scope>IDENTIFICATION</scope>
</reference>
<proteinExistence type="predicted"/>
<evidence type="ECO:0000313" key="1">
    <source>
        <dbReference type="Proteomes" id="UP000887565"/>
    </source>
</evidence>
<dbReference type="WBParaSite" id="nRc.2.0.1.t42337-RA">
    <property type="protein sequence ID" value="nRc.2.0.1.t42337-RA"/>
    <property type="gene ID" value="nRc.2.0.1.g42337"/>
</dbReference>
<protein>
    <submittedName>
        <fullName evidence="2">Uncharacterized protein</fullName>
    </submittedName>
</protein>
<organism evidence="1 2">
    <name type="scientific">Romanomermis culicivorax</name>
    <name type="common">Nematode worm</name>
    <dbReference type="NCBI Taxonomy" id="13658"/>
    <lineage>
        <taxon>Eukaryota</taxon>
        <taxon>Metazoa</taxon>
        <taxon>Ecdysozoa</taxon>
        <taxon>Nematoda</taxon>
        <taxon>Enoplea</taxon>
        <taxon>Dorylaimia</taxon>
        <taxon>Mermithida</taxon>
        <taxon>Mermithoidea</taxon>
        <taxon>Mermithidae</taxon>
        <taxon>Romanomermis</taxon>
    </lineage>
</organism>
<dbReference type="Proteomes" id="UP000887565">
    <property type="component" value="Unplaced"/>
</dbReference>